<keyword evidence="3" id="KW-1185">Reference proteome</keyword>
<accession>A0AAV2ZJ32</accession>
<name>A0AAV2ZJ32_9STRA</name>
<dbReference type="Proteomes" id="UP001146120">
    <property type="component" value="Unassembled WGS sequence"/>
</dbReference>
<evidence type="ECO:0000313" key="2">
    <source>
        <dbReference type="EMBL" id="DBA04782.1"/>
    </source>
</evidence>
<proteinExistence type="predicted"/>
<organism evidence="2 3">
    <name type="scientific">Lagenidium giganteum</name>
    <dbReference type="NCBI Taxonomy" id="4803"/>
    <lineage>
        <taxon>Eukaryota</taxon>
        <taxon>Sar</taxon>
        <taxon>Stramenopiles</taxon>
        <taxon>Oomycota</taxon>
        <taxon>Peronosporomycetes</taxon>
        <taxon>Pythiales</taxon>
        <taxon>Pythiaceae</taxon>
    </lineage>
</organism>
<gene>
    <name evidence="2" type="ORF">N0F65_004419</name>
</gene>
<sequence>MTLAVATNVTGSDRRPLHFIGTSKVPRPLKEKSRDVETEIGAKYPNSRNAWMNSDMYCEWLKALDADMHQQDRR</sequence>
<feature type="domain" description="DDE-1" evidence="1">
    <location>
        <begin position="1"/>
        <end position="72"/>
    </location>
</feature>
<dbReference type="InterPro" id="IPR004875">
    <property type="entry name" value="DDE_SF_endonuclease_dom"/>
</dbReference>
<protein>
    <recommendedName>
        <fullName evidence="1">DDE-1 domain-containing protein</fullName>
    </recommendedName>
</protein>
<reference evidence="2" key="1">
    <citation type="submission" date="2022-11" db="EMBL/GenBank/DDBJ databases">
        <authorList>
            <person name="Morgan W.R."/>
            <person name="Tartar A."/>
        </authorList>
    </citation>
    <scope>NUCLEOTIDE SEQUENCE</scope>
    <source>
        <strain evidence="2">ARSEF 373</strain>
    </source>
</reference>
<evidence type="ECO:0000259" key="1">
    <source>
        <dbReference type="Pfam" id="PF03184"/>
    </source>
</evidence>
<dbReference type="EMBL" id="DAKRPA010000005">
    <property type="protein sequence ID" value="DBA04782.1"/>
    <property type="molecule type" value="Genomic_DNA"/>
</dbReference>
<evidence type="ECO:0000313" key="3">
    <source>
        <dbReference type="Proteomes" id="UP001146120"/>
    </source>
</evidence>
<dbReference type="Pfam" id="PF03184">
    <property type="entry name" value="DDE_1"/>
    <property type="match status" value="1"/>
</dbReference>
<reference evidence="2" key="2">
    <citation type="journal article" date="2023" name="Microbiol Resour">
        <title>Decontamination and Annotation of the Draft Genome Sequence of the Oomycete Lagenidium giganteum ARSEF 373.</title>
        <authorList>
            <person name="Morgan W.R."/>
            <person name="Tartar A."/>
        </authorList>
    </citation>
    <scope>NUCLEOTIDE SEQUENCE</scope>
    <source>
        <strain evidence="2">ARSEF 373</strain>
    </source>
</reference>
<comment type="caution">
    <text evidence="2">The sequence shown here is derived from an EMBL/GenBank/DDBJ whole genome shotgun (WGS) entry which is preliminary data.</text>
</comment>
<dbReference type="GO" id="GO:0003676">
    <property type="term" value="F:nucleic acid binding"/>
    <property type="evidence" value="ECO:0007669"/>
    <property type="project" value="InterPro"/>
</dbReference>
<dbReference type="AlphaFoldDB" id="A0AAV2ZJ32"/>